<protein>
    <submittedName>
        <fullName evidence="2">2-polyprenyl-6-methoxyphenol hydroxylase-like FAD-dependent oxidoreductase</fullName>
    </submittedName>
</protein>
<dbReference type="AlphaFoldDB" id="A0A4R8A7I2"/>
<name>A0A4R8A7I2_9ACTN</name>
<accession>A0A4R8A7I2</accession>
<reference evidence="2 3" key="1">
    <citation type="submission" date="2019-03" db="EMBL/GenBank/DDBJ databases">
        <title>Genomic Encyclopedia of Type Strains, Phase III (KMG-III): the genomes of soil and plant-associated and newly described type strains.</title>
        <authorList>
            <person name="Whitman W."/>
        </authorList>
    </citation>
    <scope>NUCLEOTIDE SEQUENCE [LARGE SCALE GENOMIC DNA]</scope>
    <source>
        <strain evidence="2 3">VKM Ac-2570</strain>
    </source>
</reference>
<gene>
    <name evidence="2" type="ORF">EV650_3164</name>
</gene>
<sequence>MSVFVPFNRKELAVAPKKVLVSGAGVAGEVLAFWLKQHGFSVLVVECATTHRTGGYDVDFRGPALEILDRMGLIDEVRHRQTPRRETLVLDPEGEPELTVPPEVFGGDIEIRKGDLIDILAAATREIPHWFDDTVTALAAQTDGVYVEFRQGESQVFDLVVGADGVHSTVRSLAFGPEREFAHYLGMMGAGFTAPTIFPPADRGFLYRLGGRAAGVSCRADRQDMQVVFSFATDSPLDDRSDAVRQKVVLVEQLGDMKWEVPRLLDAMGKVRELYFDPMSQIRMPSWSTDRVVLVGDAAACAAPTSGLGTSQAVVAAYVLAGELARNAEHAAAFSEYERQLRPYVIENQEIGKRGAEWFLKPEAGQQLEVDPIKMKLKDY</sequence>
<dbReference type="PANTHER" id="PTHR46865:SF2">
    <property type="entry name" value="MONOOXYGENASE"/>
    <property type="match status" value="1"/>
</dbReference>
<dbReference type="Gene3D" id="3.30.9.10">
    <property type="entry name" value="D-Amino Acid Oxidase, subunit A, domain 2"/>
    <property type="match status" value="1"/>
</dbReference>
<organism evidence="2 3">
    <name type="scientific">Kribbella kalugense</name>
    <dbReference type="NCBI Taxonomy" id="2512221"/>
    <lineage>
        <taxon>Bacteria</taxon>
        <taxon>Bacillati</taxon>
        <taxon>Actinomycetota</taxon>
        <taxon>Actinomycetes</taxon>
        <taxon>Propionibacteriales</taxon>
        <taxon>Kribbellaceae</taxon>
        <taxon>Kribbella</taxon>
    </lineage>
</organism>
<dbReference type="OrthoDB" id="3212532at2"/>
<keyword evidence="3" id="KW-1185">Reference proteome</keyword>
<feature type="domain" description="FAD-binding" evidence="1">
    <location>
        <begin position="18"/>
        <end position="329"/>
    </location>
</feature>
<proteinExistence type="predicted"/>
<dbReference type="InterPro" id="IPR002938">
    <property type="entry name" value="FAD-bd"/>
</dbReference>
<evidence type="ECO:0000259" key="1">
    <source>
        <dbReference type="Pfam" id="PF01494"/>
    </source>
</evidence>
<dbReference type="InterPro" id="IPR036188">
    <property type="entry name" value="FAD/NAD-bd_sf"/>
</dbReference>
<dbReference type="PANTHER" id="PTHR46865">
    <property type="entry name" value="OXIDOREDUCTASE-RELATED"/>
    <property type="match status" value="1"/>
</dbReference>
<dbReference type="Pfam" id="PF01494">
    <property type="entry name" value="FAD_binding_3"/>
    <property type="match status" value="1"/>
</dbReference>
<dbReference type="InterPro" id="IPR051704">
    <property type="entry name" value="FAD_aromatic-hydroxylase"/>
</dbReference>
<dbReference type="PRINTS" id="PR00420">
    <property type="entry name" value="RNGMNOXGNASE"/>
</dbReference>
<evidence type="ECO:0000313" key="2">
    <source>
        <dbReference type="EMBL" id="TDW24290.1"/>
    </source>
</evidence>
<dbReference type="RefSeq" id="WP_134119480.1">
    <property type="nucleotide sequence ID" value="NZ_SODF01000001.1"/>
</dbReference>
<evidence type="ECO:0000313" key="3">
    <source>
        <dbReference type="Proteomes" id="UP000295447"/>
    </source>
</evidence>
<dbReference type="Gene3D" id="3.50.50.60">
    <property type="entry name" value="FAD/NAD(P)-binding domain"/>
    <property type="match status" value="1"/>
</dbReference>
<dbReference type="EMBL" id="SODF01000001">
    <property type="protein sequence ID" value="TDW24290.1"/>
    <property type="molecule type" value="Genomic_DNA"/>
</dbReference>
<comment type="caution">
    <text evidence="2">The sequence shown here is derived from an EMBL/GenBank/DDBJ whole genome shotgun (WGS) entry which is preliminary data.</text>
</comment>
<dbReference type="Proteomes" id="UP000295447">
    <property type="component" value="Unassembled WGS sequence"/>
</dbReference>
<dbReference type="GO" id="GO:0071949">
    <property type="term" value="F:FAD binding"/>
    <property type="evidence" value="ECO:0007669"/>
    <property type="project" value="InterPro"/>
</dbReference>
<dbReference type="SUPFAM" id="SSF51905">
    <property type="entry name" value="FAD/NAD(P)-binding domain"/>
    <property type="match status" value="1"/>
</dbReference>